<dbReference type="InterPro" id="IPR045864">
    <property type="entry name" value="aa-tRNA-synth_II/BPL/LPL"/>
</dbReference>
<dbReference type="SUPFAM" id="SSF50037">
    <property type="entry name" value="C-terminal domain of transcriptional repressors"/>
    <property type="match status" value="1"/>
</dbReference>
<dbReference type="EC" id="6.3.4.15" evidence="5"/>
<dbReference type="NCBIfam" id="TIGR00121">
    <property type="entry name" value="birA_ligase"/>
    <property type="match status" value="1"/>
</dbReference>
<dbReference type="InterPro" id="IPR003142">
    <property type="entry name" value="BPL_C"/>
</dbReference>
<evidence type="ECO:0000256" key="1">
    <source>
        <dbReference type="ARBA" id="ARBA00022598"/>
    </source>
</evidence>
<keyword evidence="2" id="KW-0547">Nucleotide-binding</keyword>
<organism evidence="8 9">
    <name type="scientific">Oxalicibacterium flavum</name>
    <dbReference type="NCBI Taxonomy" id="179467"/>
    <lineage>
        <taxon>Bacteria</taxon>
        <taxon>Pseudomonadati</taxon>
        <taxon>Pseudomonadota</taxon>
        <taxon>Betaproteobacteria</taxon>
        <taxon>Burkholderiales</taxon>
        <taxon>Oxalobacteraceae</taxon>
        <taxon>Oxalicibacterium</taxon>
    </lineage>
</organism>
<dbReference type="GO" id="GO:0004077">
    <property type="term" value="F:biotin--[biotin carboxyl-carrier protein] ligase activity"/>
    <property type="evidence" value="ECO:0007669"/>
    <property type="project" value="UniProtKB-EC"/>
</dbReference>
<keyword evidence="4" id="KW-0092">Biotin</keyword>
<keyword evidence="3" id="KW-0067">ATP-binding</keyword>
<evidence type="ECO:0000313" key="8">
    <source>
        <dbReference type="EMBL" id="GGC06364.1"/>
    </source>
</evidence>
<dbReference type="Proteomes" id="UP000620266">
    <property type="component" value="Unassembled WGS sequence"/>
</dbReference>
<dbReference type="Pfam" id="PF02237">
    <property type="entry name" value="BPL_C"/>
    <property type="match status" value="1"/>
</dbReference>
<gene>
    <name evidence="8" type="ORF">GCM10007205_14430</name>
</gene>
<dbReference type="PANTHER" id="PTHR12835">
    <property type="entry name" value="BIOTIN PROTEIN LIGASE"/>
    <property type="match status" value="1"/>
</dbReference>
<evidence type="ECO:0000256" key="6">
    <source>
        <dbReference type="ARBA" id="ARBA00047846"/>
    </source>
</evidence>
<dbReference type="Gene3D" id="2.30.30.100">
    <property type="match status" value="1"/>
</dbReference>
<dbReference type="CDD" id="cd16442">
    <property type="entry name" value="BPL"/>
    <property type="match status" value="1"/>
</dbReference>
<evidence type="ECO:0000256" key="4">
    <source>
        <dbReference type="ARBA" id="ARBA00023267"/>
    </source>
</evidence>
<dbReference type="AlphaFoldDB" id="A0A8J2XX69"/>
<evidence type="ECO:0000259" key="7">
    <source>
        <dbReference type="PROSITE" id="PS51733"/>
    </source>
</evidence>
<evidence type="ECO:0000256" key="5">
    <source>
        <dbReference type="ARBA" id="ARBA00024227"/>
    </source>
</evidence>
<comment type="caution">
    <text evidence="8">The sequence shown here is derived from an EMBL/GenBank/DDBJ whole genome shotgun (WGS) entry which is preliminary data.</text>
</comment>
<proteinExistence type="predicted"/>
<dbReference type="Pfam" id="PF03099">
    <property type="entry name" value="BPL_LplA_LipB"/>
    <property type="match status" value="1"/>
</dbReference>
<dbReference type="EMBL" id="BMCG01000003">
    <property type="protein sequence ID" value="GGC06364.1"/>
    <property type="molecule type" value="Genomic_DNA"/>
</dbReference>
<dbReference type="InterPro" id="IPR004143">
    <property type="entry name" value="BPL_LPL_catalytic"/>
</dbReference>
<protein>
    <recommendedName>
        <fullName evidence="5">biotin--[biotin carboxyl-carrier protein] ligase</fullName>
        <ecNumber evidence="5">6.3.4.15</ecNumber>
    </recommendedName>
</protein>
<name>A0A8J2XX69_9BURK</name>
<reference evidence="8" key="1">
    <citation type="journal article" date="2014" name="Int. J. Syst. Evol. Microbiol.">
        <title>Complete genome sequence of Corynebacterium casei LMG S-19264T (=DSM 44701T), isolated from a smear-ripened cheese.</title>
        <authorList>
            <consortium name="US DOE Joint Genome Institute (JGI-PGF)"/>
            <person name="Walter F."/>
            <person name="Albersmeier A."/>
            <person name="Kalinowski J."/>
            <person name="Ruckert C."/>
        </authorList>
    </citation>
    <scope>NUCLEOTIDE SEQUENCE</scope>
    <source>
        <strain evidence="8">CCM 7086</strain>
    </source>
</reference>
<evidence type="ECO:0000256" key="3">
    <source>
        <dbReference type="ARBA" id="ARBA00022840"/>
    </source>
</evidence>
<dbReference type="GO" id="GO:0005524">
    <property type="term" value="F:ATP binding"/>
    <property type="evidence" value="ECO:0007669"/>
    <property type="project" value="UniProtKB-KW"/>
</dbReference>
<comment type="catalytic activity">
    <reaction evidence="6">
        <text>biotin + L-lysyl-[protein] + ATP = N(6)-biotinyl-L-lysyl-[protein] + AMP + diphosphate + H(+)</text>
        <dbReference type="Rhea" id="RHEA:11756"/>
        <dbReference type="Rhea" id="RHEA-COMP:9752"/>
        <dbReference type="Rhea" id="RHEA-COMP:10505"/>
        <dbReference type="ChEBI" id="CHEBI:15378"/>
        <dbReference type="ChEBI" id="CHEBI:29969"/>
        <dbReference type="ChEBI" id="CHEBI:30616"/>
        <dbReference type="ChEBI" id="CHEBI:33019"/>
        <dbReference type="ChEBI" id="CHEBI:57586"/>
        <dbReference type="ChEBI" id="CHEBI:83144"/>
        <dbReference type="ChEBI" id="CHEBI:456215"/>
        <dbReference type="EC" id="6.3.4.15"/>
    </reaction>
</comment>
<keyword evidence="1 8" id="KW-0436">Ligase</keyword>
<accession>A0A8J2XX69</accession>
<feature type="domain" description="BPL/LPL catalytic" evidence="7">
    <location>
        <begin position="19"/>
        <end position="202"/>
    </location>
</feature>
<reference evidence="8" key="2">
    <citation type="submission" date="2020-09" db="EMBL/GenBank/DDBJ databases">
        <authorList>
            <person name="Sun Q."/>
            <person name="Sedlacek I."/>
        </authorList>
    </citation>
    <scope>NUCLEOTIDE SEQUENCE</scope>
    <source>
        <strain evidence="8">CCM 7086</strain>
    </source>
</reference>
<evidence type="ECO:0000256" key="2">
    <source>
        <dbReference type="ARBA" id="ARBA00022741"/>
    </source>
</evidence>
<dbReference type="Gene3D" id="3.30.930.10">
    <property type="entry name" value="Bira Bifunctional Protein, Domain 2"/>
    <property type="match status" value="1"/>
</dbReference>
<keyword evidence="9" id="KW-1185">Reference proteome</keyword>
<evidence type="ECO:0000313" key="9">
    <source>
        <dbReference type="Proteomes" id="UP000620266"/>
    </source>
</evidence>
<sequence>MLGYNARMHALPSSARVAALAGEATRAVAFEIVAETGSTNADLLARVATLTQPTLCWAQRQTAGRGRAGRPWLAADNGALTFSLAWKLRLPPQALSGLSLAVGVALARQLAARGVMVQLKWPNDLLRDGAKLAGILIETAADKNERGALWVVIGVGLNLAQGDALGAQLGRAVADIGQPQADREAWMAALLTGLCEMLPVFEREGFAPFAQEWNGFDAYAGCEVNILDRGEVLHHGRAAGVDETGRLLLDTEAGRIAIMAGDVSLRMAEV</sequence>
<dbReference type="InterPro" id="IPR008988">
    <property type="entry name" value="Transcriptional_repressor_C"/>
</dbReference>
<dbReference type="InterPro" id="IPR004408">
    <property type="entry name" value="Biotin_CoA_COase_ligase"/>
</dbReference>
<dbReference type="PANTHER" id="PTHR12835:SF5">
    <property type="entry name" value="BIOTIN--PROTEIN LIGASE"/>
    <property type="match status" value="1"/>
</dbReference>
<dbReference type="SUPFAM" id="SSF55681">
    <property type="entry name" value="Class II aaRS and biotin synthetases"/>
    <property type="match status" value="1"/>
</dbReference>
<dbReference type="PROSITE" id="PS51733">
    <property type="entry name" value="BPL_LPL_CATALYTIC"/>
    <property type="match status" value="1"/>
</dbReference>
<dbReference type="GO" id="GO:0005737">
    <property type="term" value="C:cytoplasm"/>
    <property type="evidence" value="ECO:0007669"/>
    <property type="project" value="TreeGrafter"/>
</dbReference>